<feature type="region of interest" description="Disordered" evidence="1">
    <location>
        <begin position="111"/>
        <end position="170"/>
    </location>
</feature>
<evidence type="ECO:0000313" key="2">
    <source>
        <dbReference type="EMBL" id="CAD9089108.1"/>
    </source>
</evidence>
<dbReference type="AlphaFoldDB" id="A0A7S1PJZ2"/>
<sequence>MHSSRQASARGVHKFNREAVVSAEAQEKAAMRKERQVRCNALSNALASIRMVQNSANPMYVIDPKSHLRSADDEAATITSTSVPRALTPRRANVPQNNAESRVKALIGDAPAMTPRTRATTPRSSIVPKEQPLPLRSPPRHTKAGQMAQPRFLDPTRYEPPTESRRAEIEAKKRAEAELKMKPASGRAVFRPKEATTMKVPRDFVPRVAMAA</sequence>
<accession>A0A7S1PJZ2</accession>
<name>A0A7S1PJZ2_NEODS</name>
<feature type="compositionally biased region" description="Low complexity" evidence="1">
    <location>
        <begin position="111"/>
        <end position="123"/>
    </location>
</feature>
<organism evidence="2">
    <name type="scientific">Neobodo designis</name>
    <name type="common">Flagellated protozoan</name>
    <name type="synonym">Bodo designis</name>
    <dbReference type="NCBI Taxonomy" id="312471"/>
    <lineage>
        <taxon>Eukaryota</taxon>
        <taxon>Discoba</taxon>
        <taxon>Euglenozoa</taxon>
        <taxon>Kinetoplastea</taxon>
        <taxon>Metakinetoplastina</taxon>
        <taxon>Neobodonida</taxon>
        <taxon>Neobodo</taxon>
    </lineage>
</organism>
<feature type="compositionally biased region" description="Basic and acidic residues" evidence="1">
    <location>
        <begin position="154"/>
        <end position="170"/>
    </location>
</feature>
<gene>
    <name evidence="2" type="ORF">NDES1114_LOCUS799</name>
</gene>
<proteinExistence type="predicted"/>
<dbReference type="EMBL" id="HBGF01001166">
    <property type="protein sequence ID" value="CAD9089108.1"/>
    <property type="molecule type" value="Transcribed_RNA"/>
</dbReference>
<evidence type="ECO:0000256" key="1">
    <source>
        <dbReference type="SAM" id="MobiDB-lite"/>
    </source>
</evidence>
<protein>
    <submittedName>
        <fullName evidence="2">Uncharacterized protein</fullName>
    </submittedName>
</protein>
<reference evidence="2" key="1">
    <citation type="submission" date="2021-01" db="EMBL/GenBank/DDBJ databases">
        <authorList>
            <person name="Corre E."/>
            <person name="Pelletier E."/>
            <person name="Niang G."/>
            <person name="Scheremetjew M."/>
            <person name="Finn R."/>
            <person name="Kale V."/>
            <person name="Holt S."/>
            <person name="Cochrane G."/>
            <person name="Meng A."/>
            <person name="Brown T."/>
            <person name="Cohen L."/>
        </authorList>
    </citation>
    <scope>NUCLEOTIDE SEQUENCE</scope>
    <source>
        <strain evidence="2">CCAP 1951/1</strain>
    </source>
</reference>